<dbReference type="STRING" id="1118202.SAMN05443429_10187"/>
<gene>
    <name evidence="1" type="ORF">SAMN05443429_10187</name>
</gene>
<dbReference type="RefSeq" id="WP_073177274.1">
    <property type="nucleotide sequence ID" value="NZ_FQYI01000001.1"/>
</dbReference>
<dbReference type="AlphaFoldDB" id="A0A1M6A0I3"/>
<sequence>MRKFIAIFFLSVYLLAFTEARQLLKLPDLVGHYITHKHEDPGTSFYSFLRMHYLESHGKNTDPENHTKLPFKVHDLAFAPASIIPPAKAFSLLPKPVIPQDRSYSIFYIEPFSDEYLSSVFRPPSIG</sequence>
<evidence type="ECO:0000313" key="1">
    <source>
        <dbReference type="EMBL" id="SHI30034.1"/>
    </source>
</evidence>
<dbReference type="Proteomes" id="UP000184335">
    <property type="component" value="Unassembled WGS sequence"/>
</dbReference>
<organism evidence="1 2">
    <name type="scientific">Cruoricaptor ignavus</name>
    <dbReference type="NCBI Taxonomy" id="1118202"/>
    <lineage>
        <taxon>Bacteria</taxon>
        <taxon>Pseudomonadati</taxon>
        <taxon>Bacteroidota</taxon>
        <taxon>Flavobacteriia</taxon>
        <taxon>Flavobacteriales</taxon>
        <taxon>Weeksellaceae</taxon>
        <taxon>Cruoricaptor</taxon>
    </lineage>
</organism>
<reference evidence="1 2" key="1">
    <citation type="submission" date="2016-11" db="EMBL/GenBank/DDBJ databases">
        <authorList>
            <person name="Jaros S."/>
            <person name="Januszkiewicz K."/>
            <person name="Wedrychowicz H."/>
        </authorList>
    </citation>
    <scope>NUCLEOTIDE SEQUENCE [LARGE SCALE GENOMIC DNA]</scope>
    <source>
        <strain evidence="1 2">DSM 25479</strain>
    </source>
</reference>
<accession>A0A1M6A0I3</accession>
<evidence type="ECO:0000313" key="2">
    <source>
        <dbReference type="Proteomes" id="UP000184335"/>
    </source>
</evidence>
<name>A0A1M6A0I3_9FLAO</name>
<protein>
    <submittedName>
        <fullName evidence="1">Uncharacterized protein</fullName>
    </submittedName>
</protein>
<proteinExistence type="predicted"/>
<keyword evidence="2" id="KW-1185">Reference proteome</keyword>
<dbReference type="EMBL" id="FQYI01000001">
    <property type="protein sequence ID" value="SHI30034.1"/>
    <property type="molecule type" value="Genomic_DNA"/>
</dbReference>
<dbReference type="OrthoDB" id="894042at2"/>